<dbReference type="SUPFAM" id="SSF50341">
    <property type="entry name" value="CheW-like"/>
    <property type="match status" value="1"/>
</dbReference>
<dbReference type="Proteomes" id="UP000509658">
    <property type="component" value="Chromosome"/>
</dbReference>
<dbReference type="Gene3D" id="2.30.30.40">
    <property type="entry name" value="SH3 Domains"/>
    <property type="match status" value="1"/>
</dbReference>
<evidence type="ECO:0000313" key="2">
    <source>
        <dbReference type="EMBL" id="QKQ26946.1"/>
    </source>
</evidence>
<proteinExistence type="predicted"/>
<feature type="domain" description="CheW-like" evidence="1">
    <location>
        <begin position="8"/>
        <end position="149"/>
    </location>
</feature>
<dbReference type="PANTHER" id="PTHR47233:SF3">
    <property type="entry name" value="CHEMOTAXIS PROTEIN CHEV"/>
    <property type="match status" value="1"/>
</dbReference>
<dbReference type="GO" id="GO:0006935">
    <property type="term" value="P:chemotaxis"/>
    <property type="evidence" value="ECO:0007669"/>
    <property type="project" value="InterPro"/>
</dbReference>
<organism evidence="2 3">
    <name type="scientific">Candidatus Reidiella endopervernicosa</name>
    <dbReference type="NCBI Taxonomy" id="2738883"/>
    <lineage>
        <taxon>Bacteria</taxon>
        <taxon>Pseudomonadati</taxon>
        <taxon>Pseudomonadota</taxon>
        <taxon>Gammaproteobacteria</taxon>
        <taxon>Candidatus Reidiella</taxon>
    </lineage>
</organism>
<reference evidence="2 3" key="1">
    <citation type="submission" date="2020-05" db="EMBL/GenBank/DDBJ databases">
        <title>Horizontal transmission and recombination maintain forever young bacterial symbiont genomes.</title>
        <authorList>
            <person name="Russell S.L."/>
            <person name="Pepper-Tunick E."/>
            <person name="Svedberg J."/>
            <person name="Byrne A."/>
            <person name="Ruelas Castillo J."/>
            <person name="Vollmers C."/>
            <person name="Beinart R.A."/>
            <person name="Corbett-Detig R."/>
        </authorList>
    </citation>
    <scope>NUCLEOTIDE SEQUENCE [LARGE SCALE GENOMIC DNA]</scope>
    <source>
        <strain evidence="2">Santa_Monica_outfall</strain>
    </source>
</reference>
<dbReference type="SMART" id="SM00260">
    <property type="entry name" value="CheW"/>
    <property type="match status" value="1"/>
</dbReference>
<sequence length="198" mass="21518">MEAANENRFELLLFHLGSKQRYGINVLKVKEVIGCPELTHVPESHPAVRGVSHLRGETLTIIDLSQSVGLAPLPESEDVDASVIVSEFNRVMIGFLVSKVDRIAVCDWKDVLPPPKGSGLGSYITGVTDIEKELVQILDVERIIGEVVGSEVVTAADLSLDGNQAALLEGKRILSLTAMESEVRAVSPDSRRRLPIRS</sequence>
<dbReference type="RefSeq" id="WP_174673275.1">
    <property type="nucleotide sequence ID" value="NZ_CP054491.1"/>
</dbReference>
<dbReference type="GO" id="GO:0007165">
    <property type="term" value="P:signal transduction"/>
    <property type="evidence" value="ECO:0007669"/>
    <property type="project" value="InterPro"/>
</dbReference>
<dbReference type="InterPro" id="IPR036061">
    <property type="entry name" value="CheW-like_dom_sf"/>
</dbReference>
<protein>
    <submittedName>
        <fullName evidence="2">Purine-binding chemotaxis protein CheW</fullName>
    </submittedName>
</protein>
<dbReference type="KEGG" id="rev:HUE57_12140"/>
<name>A0A6N0HXN5_9GAMM</name>
<evidence type="ECO:0000259" key="1">
    <source>
        <dbReference type="PROSITE" id="PS50851"/>
    </source>
</evidence>
<keyword evidence="3" id="KW-1185">Reference proteome</keyword>
<dbReference type="PROSITE" id="PS50851">
    <property type="entry name" value="CHEW"/>
    <property type="match status" value="1"/>
</dbReference>
<dbReference type="AlphaFoldDB" id="A0A6N0HXN5"/>
<dbReference type="Gene3D" id="2.40.50.180">
    <property type="entry name" value="CheA-289, Domain 4"/>
    <property type="match status" value="1"/>
</dbReference>
<dbReference type="PANTHER" id="PTHR47233">
    <property type="entry name" value="CHEMOTAXIS PROTEIN CHEV"/>
    <property type="match status" value="1"/>
</dbReference>
<dbReference type="Pfam" id="PF01584">
    <property type="entry name" value="CheW"/>
    <property type="match status" value="1"/>
</dbReference>
<evidence type="ECO:0000313" key="3">
    <source>
        <dbReference type="Proteomes" id="UP000509658"/>
    </source>
</evidence>
<dbReference type="EMBL" id="CP054491">
    <property type="protein sequence ID" value="QKQ26946.1"/>
    <property type="molecule type" value="Genomic_DNA"/>
</dbReference>
<dbReference type="InterPro" id="IPR002545">
    <property type="entry name" value="CheW-lke_dom"/>
</dbReference>
<gene>
    <name evidence="2" type="ORF">HUE57_12140</name>
</gene>
<accession>A0A6N0HXN5</accession>